<dbReference type="SMART" id="SM00881">
    <property type="entry name" value="CoA_binding"/>
    <property type="match status" value="1"/>
</dbReference>
<dbReference type="PANTHER" id="PTHR33303:SF2">
    <property type="entry name" value="COA-BINDING DOMAIN-CONTAINING PROTEIN"/>
    <property type="match status" value="1"/>
</dbReference>
<dbReference type="InterPro" id="IPR036291">
    <property type="entry name" value="NAD(P)-bd_dom_sf"/>
</dbReference>
<dbReference type="SUPFAM" id="SSF51735">
    <property type="entry name" value="NAD(P)-binding Rossmann-fold domains"/>
    <property type="match status" value="1"/>
</dbReference>
<gene>
    <name evidence="2" type="ORF">MNBD_DELTA03-995</name>
</gene>
<feature type="domain" description="CoA-binding" evidence="1">
    <location>
        <begin position="16"/>
        <end position="108"/>
    </location>
</feature>
<dbReference type="Pfam" id="PF13380">
    <property type="entry name" value="CoA_binding_2"/>
    <property type="match status" value="1"/>
</dbReference>
<dbReference type="InterPro" id="IPR003781">
    <property type="entry name" value="CoA-bd"/>
</dbReference>
<proteinExistence type="predicted"/>
<dbReference type="PANTHER" id="PTHR33303">
    <property type="entry name" value="CYTOPLASMIC PROTEIN-RELATED"/>
    <property type="match status" value="1"/>
</dbReference>
<organism evidence="2">
    <name type="scientific">hydrothermal vent metagenome</name>
    <dbReference type="NCBI Taxonomy" id="652676"/>
    <lineage>
        <taxon>unclassified sequences</taxon>
        <taxon>metagenomes</taxon>
        <taxon>ecological metagenomes</taxon>
    </lineage>
</organism>
<sequence length="143" mass="15832">MSELKIINDEELCRILSDTQRIAVVGMSPKPNRPSNQVAAWLMAAGFEVIPVNPGQSTIMGRKCYPDLESIPGRVDIVDVFRRPAEVPAIVDSALRIRAKVLWLQLGVIHAEAARRAQAAGLRVIMDRCLKVEHKRLKDAGLL</sequence>
<name>A0A3B0VKL0_9ZZZZ</name>
<reference evidence="2" key="1">
    <citation type="submission" date="2018-06" db="EMBL/GenBank/DDBJ databases">
        <authorList>
            <person name="Zhirakovskaya E."/>
        </authorList>
    </citation>
    <scope>NUCLEOTIDE SEQUENCE</scope>
</reference>
<protein>
    <recommendedName>
        <fullName evidence="1">CoA-binding domain-containing protein</fullName>
    </recommendedName>
</protein>
<evidence type="ECO:0000259" key="1">
    <source>
        <dbReference type="SMART" id="SM00881"/>
    </source>
</evidence>
<dbReference type="EMBL" id="UOEX01000356">
    <property type="protein sequence ID" value="VAW40833.1"/>
    <property type="molecule type" value="Genomic_DNA"/>
</dbReference>
<evidence type="ECO:0000313" key="2">
    <source>
        <dbReference type="EMBL" id="VAW40833.1"/>
    </source>
</evidence>
<dbReference type="AlphaFoldDB" id="A0A3B0VKL0"/>
<dbReference type="Gene3D" id="3.40.50.720">
    <property type="entry name" value="NAD(P)-binding Rossmann-like Domain"/>
    <property type="match status" value="1"/>
</dbReference>
<accession>A0A3B0VKL0</accession>